<dbReference type="InterPro" id="IPR050789">
    <property type="entry name" value="Diverse_Enzym_Activities"/>
</dbReference>
<protein>
    <submittedName>
        <fullName evidence="3">DD-carboxypeptidase</fullName>
    </submittedName>
</protein>
<sequence>MGENRKSGRNMNGFSEELKEFVEKNYKGVSSGMNVLVGKGSYKTSYFTGEIKELNFKYNENTIYDMASLTKPVVTASLVMKYVERGELSLEDSLGSLGLYNQDLLISNLTVKQLITHTSGLTSTFPLYKYGKTKEDYLRTIGLMHQHNTLPATEEYSDLNFILLAFLLEEISGKSLDILAKEKIFSPLSMKSSFFNPSVAKENIAPTEEDPERGMPVWGKVHDEKAFFYGGVCGHAGLFSSTHDLGIFTEALLNGKIVRKETLNQMITPQNQNIGGMFGLGWMIKVPRPLVSGPSFGYNAFMGETVNYGAFGHTGFTGTSICIDPKTGSYAIVLTNRVYPTRENIRILKFRRRFHNFVFSVLNNSD</sequence>
<dbReference type="Gene3D" id="3.40.710.10">
    <property type="entry name" value="DD-peptidase/beta-lactamase superfamily"/>
    <property type="match status" value="1"/>
</dbReference>
<dbReference type="SUPFAM" id="SSF56601">
    <property type="entry name" value="beta-lactamase/transpeptidase-like"/>
    <property type="match status" value="1"/>
</dbReference>
<dbReference type="InterPro" id="IPR001466">
    <property type="entry name" value="Beta-lactam-related"/>
</dbReference>
<dbReference type="EMBL" id="LT671858">
    <property type="protein sequence ID" value="SIM80269.1"/>
    <property type="molecule type" value="Genomic_DNA"/>
</dbReference>
<gene>
    <name evidence="3" type="ORF">CSP5_1664</name>
</gene>
<dbReference type="Proteomes" id="UP000195607">
    <property type="component" value="Chromosome I"/>
</dbReference>
<keyword evidence="1" id="KW-0378">Hydrolase</keyword>
<feature type="domain" description="Beta-lactamase-related" evidence="2">
    <location>
        <begin position="56"/>
        <end position="344"/>
    </location>
</feature>
<reference evidence="3 4" key="1">
    <citation type="submission" date="2016-04" db="EMBL/GenBank/DDBJ databases">
        <authorList>
            <person name="Evans L.H."/>
            <person name="Alamgir A."/>
            <person name="Owens N."/>
            <person name="Weber N.D."/>
            <person name="Virtaneva K."/>
            <person name="Barbian K."/>
            <person name="Babar A."/>
            <person name="Rosenke K."/>
        </authorList>
    </citation>
    <scope>NUCLEOTIDE SEQUENCE [LARGE SCALE GENOMIC DNA]</scope>
    <source>
        <strain evidence="4">S5(T) (JCM 30642 \VKM B-2941)</strain>
    </source>
</reference>
<dbReference type="GO" id="GO:0004180">
    <property type="term" value="F:carboxypeptidase activity"/>
    <property type="evidence" value="ECO:0007669"/>
    <property type="project" value="UniProtKB-KW"/>
</dbReference>
<organism evidence="3 4">
    <name type="scientific">Cuniculiplasma divulgatum</name>
    <dbReference type="NCBI Taxonomy" id="1673428"/>
    <lineage>
        <taxon>Archaea</taxon>
        <taxon>Methanobacteriati</taxon>
        <taxon>Thermoplasmatota</taxon>
        <taxon>Thermoplasmata</taxon>
        <taxon>Thermoplasmatales</taxon>
        <taxon>Cuniculiplasmataceae</taxon>
        <taxon>Cuniculiplasma</taxon>
    </lineage>
</organism>
<dbReference type="GeneID" id="41588906"/>
<name>A0A1N5W5K5_9ARCH</name>
<evidence type="ECO:0000259" key="2">
    <source>
        <dbReference type="Pfam" id="PF00144"/>
    </source>
</evidence>
<dbReference type="RefSeq" id="WP_148690080.1">
    <property type="nucleotide sequence ID" value="NZ_LT671858.1"/>
</dbReference>
<proteinExistence type="predicted"/>
<dbReference type="AlphaFoldDB" id="A0A1N5W5K5"/>
<evidence type="ECO:0000256" key="1">
    <source>
        <dbReference type="ARBA" id="ARBA00022801"/>
    </source>
</evidence>
<dbReference type="PANTHER" id="PTHR43283:SF11">
    <property type="entry name" value="BETA-LACTAMASE-RELATED DOMAIN-CONTAINING PROTEIN"/>
    <property type="match status" value="1"/>
</dbReference>
<dbReference type="PANTHER" id="PTHR43283">
    <property type="entry name" value="BETA-LACTAMASE-RELATED"/>
    <property type="match status" value="1"/>
</dbReference>
<keyword evidence="3" id="KW-0645">Protease</keyword>
<keyword evidence="3" id="KW-0121">Carboxypeptidase</keyword>
<evidence type="ECO:0000313" key="4">
    <source>
        <dbReference type="Proteomes" id="UP000195607"/>
    </source>
</evidence>
<accession>A0A1N5W5K5</accession>
<dbReference type="InterPro" id="IPR012338">
    <property type="entry name" value="Beta-lactam/transpept-like"/>
</dbReference>
<evidence type="ECO:0000313" key="3">
    <source>
        <dbReference type="EMBL" id="SIM80269.1"/>
    </source>
</evidence>
<dbReference type="Pfam" id="PF00144">
    <property type="entry name" value="Beta-lactamase"/>
    <property type="match status" value="1"/>
</dbReference>